<evidence type="ECO:0000256" key="5">
    <source>
        <dbReference type="PROSITE-ProRule" id="PRU00076"/>
    </source>
</evidence>
<dbReference type="PROSITE" id="PS50026">
    <property type="entry name" value="EGF_3"/>
    <property type="match status" value="1"/>
</dbReference>
<reference evidence="7" key="3">
    <citation type="submission" date="2025-09" db="UniProtKB">
        <authorList>
            <consortium name="Ensembl"/>
        </authorList>
    </citation>
    <scope>IDENTIFICATION</scope>
</reference>
<dbReference type="STRING" id="62062.ENSHHUP00000090584"/>
<keyword evidence="8" id="KW-1185">Reference proteome</keyword>
<dbReference type="InterPro" id="IPR050969">
    <property type="entry name" value="Dev_Signal_Modulators"/>
</dbReference>
<dbReference type="Pfam" id="PF07974">
    <property type="entry name" value="EGF_2"/>
    <property type="match status" value="1"/>
</dbReference>
<accession>A0A4W5RZM8</accession>
<keyword evidence="2" id="KW-0732">Signal</keyword>
<keyword evidence="4 5" id="KW-1015">Disulfide bond</keyword>
<dbReference type="GeneTree" id="ENSGT01110000268276"/>
<keyword evidence="1 5" id="KW-0245">EGF-like domain</keyword>
<reference evidence="8" key="1">
    <citation type="submission" date="2018-06" db="EMBL/GenBank/DDBJ databases">
        <title>Genome assembly of Danube salmon.</title>
        <authorList>
            <person name="Macqueen D.J."/>
            <person name="Gundappa M.K."/>
        </authorList>
    </citation>
    <scope>NUCLEOTIDE SEQUENCE [LARGE SCALE GENOMIC DNA]</scope>
</reference>
<sequence length="90" mass="10159">MCMNSGRCVGPDVCDCPSGWRGKRCDKPTCLQKCLNGGECVGHNTCHCPPGWQGMLCQVRKYAYIREPACTHTHTQTHTHLLPLRREWCV</sequence>
<reference evidence="7" key="2">
    <citation type="submission" date="2025-08" db="UniProtKB">
        <authorList>
            <consortium name="Ensembl"/>
        </authorList>
    </citation>
    <scope>IDENTIFICATION</scope>
</reference>
<name>A0A4W5RZM8_9TELE</name>
<evidence type="ECO:0000313" key="7">
    <source>
        <dbReference type="Ensembl" id="ENSHHUP00000090584.1"/>
    </source>
</evidence>
<feature type="domain" description="EGF-like" evidence="6">
    <location>
        <begin position="26"/>
        <end position="58"/>
    </location>
</feature>
<dbReference type="Pfam" id="PF12661">
    <property type="entry name" value="hEGF"/>
    <property type="match status" value="1"/>
</dbReference>
<dbReference type="SUPFAM" id="SSF57196">
    <property type="entry name" value="EGF/Laminin"/>
    <property type="match status" value="1"/>
</dbReference>
<evidence type="ECO:0000313" key="8">
    <source>
        <dbReference type="Proteomes" id="UP000314982"/>
    </source>
</evidence>
<comment type="caution">
    <text evidence="5">Lacks conserved residue(s) required for the propagation of feature annotation.</text>
</comment>
<dbReference type="PANTHER" id="PTHR14949">
    <property type="entry name" value="EGF-LIKE-DOMAIN, MULTIPLE 7, 8"/>
    <property type="match status" value="1"/>
</dbReference>
<dbReference type="GO" id="GO:0009986">
    <property type="term" value="C:cell surface"/>
    <property type="evidence" value="ECO:0007669"/>
    <property type="project" value="TreeGrafter"/>
</dbReference>
<evidence type="ECO:0000256" key="1">
    <source>
        <dbReference type="ARBA" id="ARBA00022536"/>
    </source>
</evidence>
<dbReference type="Gene3D" id="2.10.25.10">
    <property type="entry name" value="Laminin"/>
    <property type="match status" value="2"/>
</dbReference>
<dbReference type="AlphaFoldDB" id="A0A4W5RZM8"/>
<protein>
    <recommendedName>
        <fullName evidence="6">EGF-like domain-containing protein</fullName>
    </recommendedName>
</protein>
<evidence type="ECO:0000256" key="2">
    <source>
        <dbReference type="ARBA" id="ARBA00022729"/>
    </source>
</evidence>
<dbReference type="Proteomes" id="UP000314982">
    <property type="component" value="Unassembled WGS sequence"/>
</dbReference>
<proteinExistence type="predicted"/>
<dbReference type="PROSITE" id="PS01186">
    <property type="entry name" value="EGF_2"/>
    <property type="match status" value="1"/>
</dbReference>
<dbReference type="GO" id="GO:0005102">
    <property type="term" value="F:signaling receptor binding"/>
    <property type="evidence" value="ECO:0007669"/>
    <property type="project" value="TreeGrafter"/>
</dbReference>
<feature type="disulfide bond" evidence="5">
    <location>
        <begin position="30"/>
        <end position="40"/>
    </location>
</feature>
<dbReference type="InterPro" id="IPR000742">
    <property type="entry name" value="EGF"/>
</dbReference>
<dbReference type="PANTHER" id="PTHR14949:SF56">
    <property type="entry name" value="EGF-LIKE-DOMAIN, MULTIPLE 7"/>
    <property type="match status" value="1"/>
</dbReference>
<dbReference type="InterPro" id="IPR013111">
    <property type="entry name" value="EGF_extracell"/>
</dbReference>
<feature type="disulfide bond" evidence="5">
    <location>
        <begin position="48"/>
        <end position="57"/>
    </location>
</feature>
<evidence type="ECO:0000259" key="6">
    <source>
        <dbReference type="PROSITE" id="PS50026"/>
    </source>
</evidence>
<dbReference type="InterPro" id="IPR013032">
    <property type="entry name" value="EGF-like_CS"/>
</dbReference>
<organism evidence="7 8">
    <name type="scientific">Hucho hucho</name>
    <name type="common">huchen</name>
    <dbReference type="NCBI Taxonomy" id="62062"/>
    <lineage>
        <taxon>Eukaryota</taxon>
        <taxon>Metazoa</taxon>
        <taxon>Chordata</taxon>
        <taxon>Craniata</taxon>
        <taxon>Vertebrata</taxon>
        <taxon>Euteleostomi</taxon>
        <taxon>Actinopterygii</taxon>
        <taxon>Neopterygii</taxon>
        <taxon>Teleostei</taxon>
        <taxon>Protacanthopterygii</taxon>
        <taxon>Salmoniformes</taxon>
        <taxon>Salmonidae</taxon>
        <taxon>Salmoninae</taxon>
        <taxon>Hucho</taxon>
    </lineage>
</organism>
<dbReference type="SMART" id="SM00181">
    <property type="entry name" value="EGF"/>
    <property type="match status" value="2"/>
</dbReference>
<dbReference type="Ensembl" id="ENSHHUT00000093390.1">
    <property type="protein sequence ID" value="ENSHHUP00000090584.1"/>
    <property type="gene ID" value="ENSHHUG00000052296.1"/>
</dbReference>
<keyword evidence="3" id="KW-0677">Repeat</keyword>
<dbReference type="GO" id="GO:0005576">
    <property type="term" value="C:extracellular region"/>
    <property type="evidence" value="ECO:0007669"/>
    <property type="project" value="TreeGrafter"/>
</dbReference>
<dbReference type="PROSITE" id="PS00022">
    <property type="entry name" value="EGF_1"/>
    <property type="match status" value="1"/>
</dbReference>
<evidence type="ECO:0000256" key="3">
    <source>
        <dbReference type="ARBA" id="ARBA00022737"/>
    </source>
</evidence>
<evidence type="ECO:0000256" key="4">
    <source>
        <dbReference type="ARBA" id="ARBA00023157"/>
    </source>
</evidence>